<keyword evidence="5" id="KW-1185">Reference proteome</keyword>
<feature type="domain" description="Ubiquitin-like" evidence="1">
    <location>
        <begin position="1"/>
        <end position="81"/>
    </location>
</feature>
<protein>
    <recommendedName>
        <fullName evidence="1">Ubiquitin-like domain-containing protein</fullName>
    </recommendedName>
</protein>
<dbReference type="AlphaFoldDB" id="A0ABD2KQH0"/>
<evidence type="ECO:0000313" key="5">
    <source>
        <dbReference type="Proteomes" id="UP001620626"/>
    </source>
</evidence>
<gene>
    <name evidence="2" type="ORF">niasHT_024040</name>
    <name evidence="3" type="ORF">niasHT_024042</name>
    <name evidence="4" type="ORF">niasHT_024044</name>
</gene>
<reference evidence="4 5" key="1">
    <citation type="submission" date="2024-10" db="EMBL/GenBank/DDBJ databases">
        <authorList>
            <person name="Kim D."/>
        </authorList>
    </citation>
    <scope>NUCLEOTIDE SEQUENCE [LARGE SCALE GENOMIC DNA]</scope>
    <source>
        <strain evidence="4">BH-2024</strain>
    </source>
</reference>
<sequence>MVVIRFEKSTNNLDSVDVPPNTTIGQLRLQIEQMAGVHPNTQRVLMSVENKLTPLDETQTVGAYGFTDGRQVLLRGRTPASVSTGTLT</sequence>
<evidence type="ECO:0000313" key="2">
    <source>
        <dbReference type="EMBL" id="KAL3104841.1"/>
    </source>
</evidence>
<proteinExistence type="predicted"/>
<dbReference type="Gene3D" id="3.10.20.90">
    <property type="entry name" value="Phosphatidylinositol 3-kinase Catalytic Subunit, Chain A, domain 1"/>
    <property type="match status" value="1"/>
</dbReference>
<accession>A0ABD2KQH0</accession>
<dbReference type="EMBL" id="JBICBT010000696">
    <property type="protein sequence ID" value="KAL3104843.1"/>
    <property type="molecule type" value="Genomic_DNA"/>
</dbReference>
<dbReference type="Proteomes" id="UP001620626">
    <property type="component" value="Unassembled WGS sequence"/>
</dbReference>
<organism evidence="4 5">
    <name type="scientific">Heterodera trifolii</name>
    <dbReference type="NCBI Taxonomy" id="157864"/>
    <lineage>
        <taxon>Eukaryota</taxon>
        <taxon>Metazoa</taxon>
        <taxon>Ecdysozoa</taxon>
        <taxon>Nematoda</taxon>
        <taxon>Chromadorea</taxon>
        <taxon>Rhabditida</taxon>
        <taxon>Tylenchina</taxon>
        <taxon>Tylenchomorpha</taxon>
        <taxon>Tylenchoidea</taxon>
        <taxon>Heteroderidae</taxon>
        <taxon>Heteroderinae</taxon>
        <taxon>Heterodera</taxon>
    </lineage>
</organism>
<evidence type="ECO:0000313" key="3">
    <source>
        <dbReference type="EMBL" id="KAL3104843.1"/>
    </source>
</evidence>
<dbReference type="CDD" id="cd17039">
    <property type="entry name" value="Ubl_ubiquitin_like"/>
    <property type="match status" value="1"/>
</dbReference>
<dbReference type="EMBL" id="JBICBT010000696">
    <property type="protein sequence ID" value="KAL3104845.1"/>
    <property type="molecule type" value="Genomic_DNA"/>
</dbReference>
<dbReference type="PROSITE" id="PS50053">
    <property type="entry name" value="UBIQUITIN_2"/>
    <property type="match status" value="1"/>
</dbReference>
<dbReference type="InterPro" id="IPR029071">
    <property type="entry name" value="Ubiquitin-like_domsf"/>
</dbReference>
<evidence type="ECO:0000313" key="4">
    <source>
        <dbReference type="EMBL" id="KAL3104845.1"/>
    </source>
</evidence>
<dbReference type="Pfam" id="PF00240">
    <property type="entry name" value="ubiquitin"/>
    <property type="match status" value="1"/>
</dbReference>
<name>A0ABD2KQH0_9BILA</name>
<dbReference type="InterPro" id="IPR000626">
    <property type="entry name" value="Ubiquitin-like_dom"/>
</dbReference>
<comment type="caution">
    <text evidence="4">The sequence shown here is derived from an EMBL/GenBank/DDBJ whole genome shotgun (WGS) entry which is preliminary data.</text>
</comment>
<evidence type="ECO:0000259" key="1">
    <source>
        <dbReference type="PROSITE" id="PS50053"/>
    </source>
</evidence>
<dbReference type="EMBL" id="JBICBT010000696">
    <property type="protein sequence ID" value="KAL3104841.1"/>
    <property type="molecule type" value="Genomic_DNA"/>
</dbReference>
<dbReference type="SUPFAM" id="SSF54236">
    <property type="entry name" value="Ubiquitin-like"/>
    <property type="match status" value="1"/>
</dbReference>